<comment type="function">
    <text evidence="1">Essential component of the TIM23 complex, a complex that mediates the translocation of transit peptide-containing proteins across the mitochondrial inner membrane.</text>
</comment>
<dbReference type="AlphaFoldDB" id="A0A395IIV0"/>
<gene>
    <name evidence="4" type="ORF">DID88_000794</name>
</gene>
<dbReference type="GO" id="GO:0015031">
    <property type="term" value="P:protein transport"/>
    <property type="evidence" value="ECO:0007669"/>
    <property type="project" value="UniProtKB-KW"/>
</dbReference>
<proteinExistence type="inferred from homology"/>
<dbReference type="InterPro" id="IPR050365">
    <property type="entry name" value="TIM50"/>
</dbReference>
<dbReference type="PANTHER" id="PTHR12210">
    <property type="entry name" value="DULLARD PROTEIN PHOSPHATASE"/>
    <property type="match status" value="1"/>
</dbReference>
<comment type="similarity">
    <text evidence="1">Belongs to the TIM50 family.</text>
</comment>
<dbReference type="InterPro" id="IPR036412">
    <property type="entry name" value="HAD-like_sf"/>
</dbReference>
<dbReference type="Pfam" id="PF03031">
    <property type="entry name" value="NIF"/>
    <property type="match status" value="1"/>
</dbReference>
<dbReference type="SUPFAM" id="SSF56784">
    <property type="entry name" value="HAD-like"/>
    <property type="match status" value="1"/>
</dbReference>
<dbReference type="InterPro" id="IPR023214">
    <property type="entry name" value="HAD_sf"/>
</dbReference>
<dbReference type="GO" id="GO:0005744">
    <property type="term" value="C:TIM23 mitochondrial import inner membrane translocase complex"/>
    <property type="evidence" value="ECO:0007669"/>
    <property type="project" value="UniProtKB-UniRule"/>
</dbReference>
<comment type="subunit">
    <text evidence="1">Component of the TIM23 complex.</text>
</comment>
<keyword evidence="1" id="KW-0811">Translocation</keyword>
<organism evidence="4 5">
    <name type="scientific">Monilinia fructigena</name>
    <dbReference type="NCBI Taxonomy" id="38457"/>
    <lineage>
        <taxon>Eukaryota</taxon>
        <taxon>Fungi</taxon>
        <taxon>Dikarya</taxon>
        <taxon>Ascomycota</taxon>
        <taxon>Pezizomycotina</taxon>
        <taxon>Leotiomycetes</taxon>
        <taxon>Helotiales</taxon>
        <taxon>Sclerotiniaceae</taxon>
        <taxon>Monilinia</taxon>
    </lineage>
</organism>
<keyword evidence="5" id="KW-1185">Reference proteome</keyword>
<keyword evidence="1" id="KW-0496">Mitochondrion</keyword>
<name>A0A395IIV0_9HELO</name>
<dbReference type="OrthoDB" id="1711508at2759"/>
<evidence type="ECO:0000259" key="3">
    <source>
        <dbReference type="PROSITE" id="PS50969"/>
    </source>
</evidence>
<dbReference type="Proteomes" id="UP000249056">
    <property type="component" value="Unassembled WGS sequence"/>
</dbReference>
<dbReference type="InterPro" id="IPR004274">
    <property type="entry name" value="FCP1_dom"/>
</dbReference>
<dbReference type="FunFam" id="3.40.50.1000:FF:000228">
    <property type="entry name" value="NIF domain protein"/>
    <property type="match status" value="1"/>
</dbReference>
<comment type="subcellular location">
    <subcellularLocation>
        <location evidence="1">Mitochondrion inner membrane</location>
        <topology evidence="1">Single-pass membrane protein</topology>
    </subcellularLocation>
</comment>
<evidence type="ECO:0000256" key="2">
    <source>
        <dbReference type="SAM" id="MobiDB-lite"/>
    </source>
</evidence>
<keyword evidence="1" id="KW-0653">Protein transport</keyword>
<feature type="region of interest" description="Disordered" evidence="2">
    <location>
        <begin position="1"/>
        <end position="33"/>
    </location>
</feature>
<dbReference type="Gene3D" id="3.40.50.1000">
    <property type="entry name" value="HAD superfamily/HAD-like"/>
    <property type="match status" value="1"/>
</dbReference>
<feature type="domain" description="FCP1 homology" evidence="3">
    <location>
        <begin position="40"/>
        <end position="210"/>
    </location>
</feature>
<reference evidence="4 5" key="1">
    <citation type="submission" date="2018-06" db="EMBL/GenBank/DDBJ databases">
        <title>Genome Sequence of the Brown Rot Fungal Pathogen Monilinia fructigena.</title>
        <authorList>
            <person name="Landi L."/>
            <person name="De Miccolis Angelini R.M."/>
            <person name="Pollastro S."/>
            <person name="Abate D."/>
            <person name="Faretra F."/>
            <person name="Romanazzi G."/>
        </authorList>
    </citation>
    <scope>NUCLEOTIDE SEQUENCE [LARGE SCALE GENOMIC DNA]</scope>
    <source>
        <strain evidence="4 5">Mfrg269</strain>
    </source>
</reference>
<protein>
    <recommendedName>
        <fullName evidence="1">Mitochondrial import inner membrane translocase subunit TIM50</fullName>
    </recommendedName>
</protein>
<sequence length="285" mass="31861">MAPMSKDAKVQPSKASGGIPDPTHEYIAGTNPGQTPIPSTIARHLLVVIDLNGTLLFRPNKKNPTKFTARPYAKEFLQYCIETFSVVIWSSAKAQNVVPMCQSILSTNLRSKIIAIWGRETFGLSPFDFNTRVQCYKRLTKLWTDPIIAASHPNAQNGGRWDQTNTVLIDDSSEKARSEPYNLIEIPEFFGDHKEVGDILPQVHDFLNFLSMHENVSAAIRHSPFVPQPKANPREATGLNLPIHPPRVPTPVKAPVQVLQPAHLMVIWSNNGLPLLNICMKSRFW</sequence>
<comment type="caution">
    <text evidence="4">The sequence shown here is derived from an EMBL/GenBank/DDBJ whole genome shotgun (WGS) entry which is preliminary data.</text>
</comment>
<keyword evidence="1" id="KW-0809">Transit peptide</keyword>
<evidence type="ECO:0000313" key="4">
    <source>
        <dbReference type="EMBL" id="RAL60170.1"/>
    </source>
</evidence>
<dbReference type="EMBL" id="QKRW01000043">
    <property type="protein sequence ID" value="RAL60170.1"/>
    <property type="molecule type" value="Genomic_DNA"/>
</dbReference>
<dbReference type="PROSITE" id="PS50969">
    <property type="entry name" value="FCP1"/>
    <property type="match status" value="1"/>
</dbReference>
<accession>A0A395IIV0</accession>
<evidence type="ECO:0000256" key="1">
    <source>
        <dbReference type="RuleBase" id="RU365079"/>
    </source>
</evidence>
<keyword evidence="1" id="KW-0813">Transport</keyword>
<dbReference type="SMART" id="SM00577">
    <property type="entry name" value="CPDc"/>
    <property type="match status" value="1"/>
</dbReference>
<evidence type="ECO:0000313" key="5">
    <source>
        <dbReference type="Proteomes" id="UP000249056"/>
    </source>
</evidence>